<keyword evidence="1" id="KW-0472">Membrane</keyword>
<gene>
    <name evidence="2" type="ORF">TrCOL_g611</name>
</gene>
<protein>
    <submittedName>
        <fullName evidence="2">Uncharacterized protein</fullName>
    </submittedName>
</protein>
<accession>A0A9W7FYF8</accession>
<evidence type="ECO:0000313" key="3">
    <source>
        <dbReference type="Proteomes" id="UP001165065"/>
    </source>
</evidence>
<evidence type="ECO:0000256" key="1">
    <source>
        <dbReference type="SAM" id="Phobius"/>
    </source>
</evidence>
<feature type="transmembrane region" description="Helical" evidence="1">
    <location>
        <begin position="139"/>
        <end position="158"/>
    </location>
</feature>
<feature type="transmembrane region" description="Helical" evidence="1">
    <location>
        <begin position="6"/>
        <end position="23"/>
    </location>
</feature>
<sequence>MDYLLLVHLSVMWIEALACLYWLDTSLFRLKPWGHEKALTLAELGSGWCLGYVVSEPLLFAREFVTGGAWKWVSLAGSGSLASIGVTACVLSFSLLHGHVGGGGGGGLWWVNRYVYAATVVSAVSVAAGYGWNIDKSMAVGLGVYTIGRFGVAFFWVFKCAQDAREMGKEEVSRPVWAAAGGSVLFFVSIVFNFLPLGWVMVPAVIWAVKEKDGEGLMRAEEDVDGGGRA</sequence>
<name>A0A9W7FYF8_9STRA</name>
<organism evidence="2 3">
    <name type="scientific">Triparma columacea</name>
    <dbReference type="NCBI Taxonomy" id="722753"/>
    <lineage>
        <taxon>Eukaryota</taxon>
        <taxon>Sar</taxon>
        <taxon>Stramenopiles</taxon>
        <taxon>Ochrophyta</taxon>
        <taxon>Bolidophyceae</taxon>
        <taxon>Parmales</taxon>
        <taxon>Triparmaceae</taxon>
        <taxon>Triparma</taxon>
    </lineage>
</organism>
<dbReference type="EMBL" id="BRYA01000584">
    <property type="protein sequence ID" value="GMI24456.1"/>
    <property type="molecule type" value="Genomic_DNA"/>
</dbReference>
<proteinExistence type="predicted"/>
<keyword evidence="3" id="KW-1185">Reference proteome</keyword>
<feature type="transmembrane region" description="Helical" evidence="1">
    <location>
        <begin position="178"/>
        <end position="209"/>
    </location>
</feature>
<keyword evidence="1" id="KW-0812">Transmembrane</keyword>
<comment type="caution">
    <text evidence="2">The sequence shown here is derived from an EMBL/GenBank/DDBJ whole genome shotgun (WGS) entry which is preliminary data.</text>
</comment>
<feature type="transmembrane region" description="Helical" evidence="1">
    <location>
        <begin position="72"/>
        <end position="94"/>
    </location>
</feature>
<dbReference type="Proteomes" id="UP001165065">
    <property type="component" value="Unassembled WGS sequence"/>
</dbReference>
<keyword evidence="1" id="KW-1133">Transmembrane helix</keyword>
<feature type="transmembrane region" description="Helical" evidence="1">
    <location>
        <begin position="114"/>
        <end position="132"/>
    </location>
</feature>
<reference evidence="3" key="1">
    <citation type="journal article" date="2023" name="Commun. Biol.">
        <title>Genome analysis of Parmales, the sister group of diatoms, reveals the evolutionary specialization of diatoms from phago-mixotrophs to photoautotrophs.</title>
        <authorList>
            <person name="Ban H."/>
            <person name="Sato S."/>
            <person name="Yoshikawa S."/>
            <person name="Yamada K."/>
            <person name="Nakamura Y."/>
            <person name="Ichinomiya M."/>
            <person name="Sato N."/>
            <person name="Blanc-Mathieu R."/>
            <person name="Endo H."/>
            <person name="Kuwata A."/>
            <person name="Ogata H."/>
        </authorList>
    </citation>
    <scope>NUCLEOTIDE SEQUENCE [LARGE SCALE GENOMIC DNA]</scope>
</reference>
<dbReference type="AlphaFoldDB" id="A0A9W7FYF8"/>
<evidence type="ECO:0000313" key="2">
    <source>
        <dbReference type="EMBL" id="GMI24456.1"/>
    </source>
</evidence>